<dbReference type="Proteomes" id="UP000801492">
    <property type="component" value="Unassembled WGS sequence"/>
</dbReference>
<comment type="caution">
    <text evidence="1">The sequence shown here is derived from an EMBL/GenBank/DDBJ whole genome shotgun (WGS) entry which is preliminary data.</text>
</comment>
<accession>A0A8K0G8S9</accession>
<evidence type="ECO:0000313" key="2">
    <source>
        <dbReference type="Proteomes" id="UP000801492"/>
    </source>
</evidence>
<sequence>MFPQQRTKAPHRNALIGMKMFNENLSDTETEEKWYLDSGCPVCARTTPKSVFTRCVYGKKDIQYKAIKNKNLFVINMKVDTRENCEESNLLAGYASGIRSIQDWHERLAHQNFQHVRSLLKSLNIEFKDDKKCLLRILFARKTMQTTIQN</sequence>
<name>A0A8K0G8S9_IGNLU</name>
<gene>
    <name evidence="1" type="ORF">ILUMI_16192</name>
</gene>
<dbReference type="AlphaFoldDB" id="A0A8K0G8S9"/>
<evidence type="ECO:0008006" key="3">
    <source>
        <dbReference type="Google" id="ProtNLM"/>
    </source>
</evidence>
<evidence type="ECO:0000313" key="1">
    <source>
        <dbReference type="EMBL" id="KAF2889981.1"/>
    </source>
</evidence>
<reference evidence="1" key="1">
    <citation type="submission" date="2019-08" db="EMBL/GenBank/DDBJ databases">
        <title>The genome of the North American firefly Photinus pyralis.</title>
        <authorList>
            <consortium name="Photinus pyralis genome working group"/>
            <person name="Fallon T.R."/>
            <person name="Sander Lower S.E."/>
            <person name="Weng J.-K."/>
        </authorList>
    </citation>
    <scope>NUCLEOTIDE SEQUENCE</scope>
    <source>
        <strain evidence="1">TRF0915ILg1</strain>
        <tissue evidence="1">Whole body</tissue>
    </source>
</reference>
<dbReference type="EMBL" id="VTPC01059886">
    <property type="protein sequence ID" value="KAF2889981.1"/>
    <property type="molecule type" value="Genomic_DNA"/>
</dbReference>
<protein>
    <recommendedName>
        <fullName evidence="3">GAG-pre-integrase domain-containing protein</fullName>
    </recommendedName>
</protein>
<keyword evidence="2" id="KW-1185">Reference proteome</keyword>
<organism evidence="1 2">
    <name type="scientific">Ignelater luminosus</name>
    <name type="common">Cucubano</name>
    <name type="synonym">Pyrophorus luminosus</name>
    <dbReference type="NCBI Taxonomy" id="2038154"/>
    <lineage>
        <taxon>Eukaryota</taxon>
        <taxon>Metazoa</taxon>
        <taxon>Ecdysozoa</taxon>
        <taxon>Arthropoda</taxon>
        <taxon>Hexapoda</taxon>
        <taxon>Insecta</taxon>
        <taxon>Pterygota</taxon>
        <taxon>Neoptera</taxon>
        <taxon>Endopterygota</taxon>
        <taxon>Coleoptera</taxon>
        <taxon>Polyphaga</taxon>
        <taxon>Elateriformia</taxon>
        <taxon>Elateroidea</taxon>
        <taxon>Elateridae</taxon>
        <taxon>Agrypninae</taxon>
        <taxon>Pyrophorini</taxon>
        <taxon>Ignelater</taxon>
    </lineage>
</organism>
<proteinExistence type="predicted"/>